<keyword evidence="2" id="KW-0186">Copper</keyword>
<dbReference type="CDD" id="cd02968">
    <property type="entry name" value="SCO"/>
    <property type="match status" value="1"/>
</dbReference>
<dbReference type="Gene3D" id="3.40.30.10">
    <property type="entry name" value="Glutaredoxin"/>
    <property type="match status" value="1"/>
</dbReference>
<gene>
    <name evidence="5" type="ORF">D3875_07530</name>
</gene>
<evidence type="ECO:0000256" key="3">
    <source>
        <dbReference type="PIRSR" id="PIRSR603782-2"/>
    </source>
</evidence>
<sequence>MTPQVQELQPVAAGRPWYMSAILAVCLVTLVLSGAWLFTRAKSPYPFFGTAYDNTPTATAFSGTDDLGKPFTFQPGSGQVTTIFFGFTNCPNICPLTLSYLSKVRAQLTPEQQARWQTLFVSVDPPRDTVKRMHEYVTYFGDGKGVIVPEPQLSAAARAYGVGYQKVDVKGLSDYQINHSTGTYLIDATGHLRAIWDYSQMPQVERLKGDLLYVMEHPVR</sequence>
<feature type="binding site" evidence="2">
    <location>
        <position position="94"/>
    </location>
    <ligand>
        <name>Cu cation</name>
        <dbReference type="ChEBI" id="CHEBI:23378"/>
    </ligand>
</feature>
<feature type="binding site" evidence="2">
    <location>
        <position position="179"/>
    </location>
    <ligand>
        <name>Cu cation</name>
        <dbReference type="ChEBI" id="CHEBI:23378"/>
    </ligand>
</feature>
<dbReference type="InterPro" id="IPR036249">
    <property type="entry name" value="Thioredoxin-like_sf"/>
</dbReference>
<keyword evidence="2" id="KW-0479">Metal-binding</keyword>
<dbReference type="InterPro" id="IPR003782">
    <property type="entry name" value="SCO1/SenC"/>
</dbReference>
<name>A0A418V5Z1_9DEIO</name>
<evidence type="ECO:0000256" key="1">
    <source>
        <dbReference type="ARBA" id="ARBA00010996"/>
    </source>
</evidence>
<feature type="transmembrane region" description="Helical" evidence="4">
    <location>
        <begin position="17"/>
        <end position="38"/>
    </location>
</feature>
<evidence type="ECO:0000256" key="2">
    <source>
        <dbReference type="PIRSR" id="PIRSR603782-1"/>
    </source>
</evidence>
<dbReference type="PANTHER" id="PTHR12151:SF25">
    <property type="entry name" value="LINALOOL DEHYDRATASE_ISOMERASE DOMAIN-CONTAINING PROTEIN"/>
    <property type="match status" value="1"/>
</dbReference>
<keyword evidence="6" id="KW-1185">Reference proteome</keyword>
<dbReference type="RefSeq" id="WP_119762624.1">
    <property type="nucleotide sequence ID" value="NZ_QYUJ01000014.1"/>
</dbReference>
<keyword evidence="4" id="KW-0812">Transmembrane</keyword>
<comment type="similarity">
    <text evidence="1">Belongs to the SCO1/2 family.</text>
</comment>
<keyword evidence="4" id="KW-0472">Membrane</keyword>
<dbReference type="OrthoDB" id="9811998at2"/>
<dbReference type="EMBL" id="QYUJ01000014">
    <property type="protein sequence ID" value="RJF71445.1"/>
    <property type="molecule type" value="Genomic_DNA"/>
</dbReference>
<dbReference type="SUPFAM" id="SSF52833">
    <property type="entry name" value="Thioredoxin-like"/>
    <property type="match status" value="1"/>
</dbReference>
<dbReference type="Proteomes" id="UP000286287">
    <property type="component" value="Unassembled WGS sequence"/>
</dbReference>
<dbReference type="GO" id="GO:0046872">
    <property type="term" value="F:metal ion binding"/>
    <property type="evidence" value="ECO:0007669"/>
    <property type="project" value="UniProtKB-KW"/>
</dbReference>
<evidence type="ECO:0000313" key="5">
    <source>
        <dbReference type="EMBL" id="RJF71445.1"/>
    </source>
</evidence>
<feature type="binding site" evidence="2">
    <location>
        <position position="90"/>
    </location>
    <ligand>
        <name>Cu cation</name>
        <dbReference type="ChEBI" id="CHEBI:23378"/>
    </ligand>
</feature>
<protein>
    <submittedName>
        <fullName evidence="5">SCO family protein</fullName>
    </submittedName>
</protein>
<accession>A0A418V5Z1</accession>
<keyword evidence="3" id="KW-1015">Disulfide bond</keyword>
<reference evidence="5 6" key="1">
    <citation type="submission" date="2018-09" db="EMBL/GenBank/DDBJ databases">
        <authorList>
            <person name="Zhu H."/>
        </authorList>
    </citation>
    <scope>NUCLEOTIDE SEQUENCE [LARGE SCALE GENOMIC DNA]</scope>
    <source>
        <strain evidence="5 6">K2S05-167</strain>
    </source>
</reference>
<evidence type="ECO:0000256" key="4">
    <source>
        <dbReference type="SAM" id="Phobius"/>
    </source>
</evidence>
<organism evidence="5 6">
    <name type="scientific">Deinococcus cavernae</name>
    <dbReference type="NCBI Taxonomy" id="2320857"/>
    <lineage>
        <taxon>Bacteria</taxon>
        <taxon>Thermotogati</taxon>
        <taxon>Deinococcota</taxon>
        <taxon>Deinococci</taxon>
        <taxon>Deinococcales</taxon>
        <taxon>Deinococcaceae</taxon>
        <taxon>Deinococcus</taxon>
    </lineage>
</organism>
<evidence type="ECO:0000313" key="6">
    <source>
        <dbReference type="Proteomes" id="UP000286287"/>
    </source>
</evidence>
<dbReference type="PANTHER" id="PTHR12151">
    <property type="entry name" value="ELECTRON TRANSPORT PROTIN SCO1/SENC FAMILY MEMBER"/>
    <property type="match status" value="1"/>
</dbReference>
<comment type="caution">
    <text evidence="5">The sequence shown here is derived from an EMBL/GenBank/DDBJ whole genome shotgun (WGS) entry which is preliminary data.</text>
</comment>
<proteinExistence type="inferred from homology"/>
<dbReference type="AlphaFoldDB" id="A0A418V5Z1"/>
<keyword evidence="4" id="KW-1133">Transmembrane helix</keyword>
<dbReference type="Pfam" id="PF02630">
    <property type="entry name" value="SCO1-SenC"/>
    <property type="match status" value="1"/>
</dbReference>
<feature type="disulfide bond" description="Redox-active" evidence="3">
    <location>
        <begin position="90"/>
        <end position="94"/>
    </location>
</feature>